<reference evidence="2" key="1">
    <citation type="journal article" date="2020" name="Nature">
        <title>Giant virus diversity and host interactions through global metagenomics.</title>
        <authorList>
            <person name="Schulz F."/>
            <person name="Roux S."/>
            <person name="Paez-Espino D."/>
            <person name="Jungbluth S."/>
            <person name="Walsh D.A."/>
            <person name="Denef V.J."/>
            <person name="McMahon K.D."/>
            <person name="Konstantinidis K.T."/>
            <person name="Eloe-Fadrosh E.A."/>
            <person name="Kyrpides N.C."/>
            <person name="Woyke T."/>
        </authorList>
    </citation>
    <scope>NUCLEOTIDE SEQUENCE</scope>
    <source>
        <strain evidence="2">GVMAG-M-3300027804-48</strain>
    </source>
</reference>
<proteinExistence type="predicted"/>
<dbReference type="Pfam" id="PF13401">
    <property type="entry name" value="AAA_22"/>
    <property type="match status" value="1"/>
</dbReference>
<dbReference type="GO" id="GO:0016887">
    <property type="term" value="F:ATP hydrolysis activity"/>
    <property type="evidence" value="ECO:0007669"/>
    <property type="project" value="InterPro"/>
</dbReference>
<dbReference type="SUPFAM" id="SSF52540">
    <property type="entry name" value="P-loop containing nucleoside triphosphate hydrolases"/>
    <property type="match status" value="1"/>
</dbReference>
<evidence type="ECO:0000313" key="2">
    <source>
        <dbReference type="EMBL" id="QHU29677.1"/>
    </source>
</evidence>
<sequence>MDFIKNWILTPRTKLTTDSCLFVIGNSGIGKTFNINKLCIDLNLFIVNINSFNCCSSKQLLDLLNKAFTSSLIQQLTNNTQNKIVIIDEFETLLSFDSTMNIHLLNFLNTTHKHIPIICIGSNNIKLGEIKKICSFYEFSNLSIDEIFNILIKYKPSITYDKALEIAKTTNFNIKNCIQIITNTYYNKSDDFLEISELYANNFNRDNFKRIIYKDQWLIPLKFHENLIIELNTRNITKIQKNNHYKKFINDFCYFDIFMSKNNDLAIDYFISIINFLFLLSHKNNKNHSLTHFTKLLSYLSLQKKNNKKIYKLNIPTSQFCGNYHLSIINRKFIY</sequence>
<dbReference type="InterPro" id="IPR049945">
    <property type="entry name" value="AAA_22"/>
</dbReference>
<name>A0A6C0LGS0_9ZZZZ</name>
<dbReference type="AlphaFoldDB" id="A0A6C0LGS0"/>
<evidence type="ECO:0000259" key="1">
    <source>
        <dbReference type="Pfam" id="PF13401"/>
    </source>
</evidence>
<protein>
    <recommendedName>
        <fullName evidence="1">ORC1/DEAH AAA+ ATPase domain-containing protein</fullName>
    </recommendedName>
</protein>
<dbReference type="EMBL" id="MN740492">
    <property type="protein sequence ID" value="QHU29677.1"/>
    <property type="molecule type" value="Genomic_DNA"/>
</dbReference>
<accession>A0A6C0LGS0</accession>
<dbReference type="Gene3D" id="3.40.50.300">
    <property type="entry name" value="P-loop containing nucleotide triphosphate hydrolases"/>
    <property type="match status" value="1"/>
</dbReference>
<organism evidence="2">
    <name type="scientific">viral metagenome</name>
    <dbReference type="NCBI Taxonomy" id="1070528"/>
    <lineage>
        <taxon>unclassified sequences</taxon>
        <taxon>metagenomes</taxon>
        <taxon>organismal metagenomes</taxon>
    </lineage>
</organism>
<dbReference type="InterPro" id="IPR027417">
    <property type="entry name" value="P-loop_NTPase"/>
</dbReference>
<feature type="domain" description="ORC1/DEAH AAA+ ATPase" evidence="1">
    <location>
        <begin position="17"/>
        <end position="125"/>
    </location>
</feature>